<dbReference type="InterPro" id="IPR003593">
    <property type="entry name" value="AAA+_ATPase"/>
</dbReference>
<dbReference type="PROSITE" id="PS50893">
    <property type="entry name" value="ABC_TRANSPORTER_2"/>
    <property type="match status" value="1"/>
</dbReference>
<dbReference type="InterPro" id="IPR017911">
    <property type="entry name" value="MacB-like_ATP-bd"/>
</dbReference>
<evidence type="ECO:0000259" key="4">
    <source>
        <dbReference type="PROSITE" id="PS50893"/>
    </source>
</evidence>
<gene>
    <name evidence="5" type="ORF">A3C86_04320</name>
</gene>
<dbReference type="PANTHER" id="PTHR24220:SF86">
    <property type="entry name" value="ABC TRANSPORTER ABCH.1"/>
    <property type="match status" value="1"/>
</dbReference>
<proteinExistence type="predicted"/>
<dbReference type="EMBL" id="MFLD01000045">
    <property type="protein sequence ID" value="OGG58108.1"/>
    <property type="molecule type" value="Genomic_DNA"/>
</dbReference>
<keyword evidence="2" id="KW-0547">Nucleotide-binding</keyword>
<evidence type="ECO:0000313" key="6">
    <source>
        <dbReference type="Proteomes" id="UP000178042"/>
    </source>
</evidence>
<dbReference type="Proteomes" id="UP000178042">
    <property type="component" value="Unassembled WGS sequence"/>
</dbReference>
<dbReference type="GO" id="GO:0005886">
    <property type="term" value="C:plasma membrane"/>
    <property type="evidence" value="ECO:0007669"/>
    <property type="project" value="TreeGrafter"/>
</dbReference>
<dbReference type="InterPro" id="IPR015854">
    <property type="entry name" value="ABC_transpr_LolD-like"/>
</dbReference>
<dbReference type="GO" id="GO:0005524">
    <property type="term" value="F:ATP binding"/>
    <property type="evidence" value="ECO:0007669"/>
    <property type="project" value="UniProtKB-KW"/>
</dbReference>
<reference evidence="5 6" key="1">
    <citation type="journal article" date="2016" name="Nat. Commun.">
        <title>Thousands of microbial genomes shed light on interconnected biogeochemical processes in an aquifer system.</title>
        <authorList>
            <person name="Anantharaman K."/>
            <person name="Brown C.T."/>
            <person name="Hug L.A."/>
            <person name="Sharon I."/>
            <person name="Castelle C.J."/>
            <person name="Probst A.J."/>
            <person name="Thomas B.C."/>
            <person name="Singh A."/>
            <person name="Wilkins M.J."/>
            <person name="Karaoz U."/>
            <person name="Brodie E.L."/>
            <person name="Williams K.H."/>
            <person name="Hubbard S.S."/>
            <person name="Banfield J.F."/>
        </authorList>
    </citation>
    <scope>NUCLEOTIDE SEQUENCE [LARGE SCALE GENOMIC DNA]</scope>
</reference>
<dbReference type="InterPro" id="IPR017871">
    <property type="entry name" value="ABC_transporter-like_CS"/>
</dbReference>
<dbReference type="FunFam" id="3.40.50.300:FF:000032">
    <property type="entry name" value="Export ABC transporter ATP-binding protein"/>
    <property type="match status" value="1"/>
</dbReference>
<dbReference type="SMART" id="SM00382">
    <property type="entry name" value="AAA"/>
    <property type="match status" value="1"/>
</dbReference>
<evidence type="ECO:0000256" key="2">
    <source>
        <dbReference type="ARBA" id="ARBA00022741"/>
    </source>
</evidence>
<dbReference type="Gene3D" id="3.40.50.300">
    <property type="entry name" value="P-loop containing nucleotide triphosphate hydrolases"/>
    <property type="match status" value="1"/>
</dbReference>
<comment type="caution">
    <text evidence="5">The sequence shown here is derived from an EMBL/GenBank/DDBJ whole genome shotgun (WGS) entry which is preliminary data.</text>
</comment>
<dbReference type="SUPFAM" id="SSF52540">
    <property type="entry name" value="P-loop containing nucleoside triphosphate hydrolases"/>
    <property type="match status" value="1"/>
</dbReference>
<dbReference type="GO" id="GO:0098796">
    <property type="term" value="C:membrane protein complex"/>
    <property type="evidence" value="ECO:0007669"/>
    <property type="project" value="UniProtKB-ARBA"/>
</dbReference>
<dbReference type="PROSITE" id="PS00211">
    <property type="entry name" value="ABC_TRANSPORTER_1"/>
    <property type="match status" value="1"/>
</dbReference>
<protein>
    <submittedName>
        <fullName evidence="5">Macrolide ABC transporter ATP-binding protein</fullName>
    </submittedName>
</protein>
<keyword evidence="3 5" id="KW-0067">ATP-binding</keyword>
<dbReference type="GO" id="GO:0016887">
    <property type="term" value="F:ATP hydrolysis activity"/>
    <property type="evidence" value="ECO:0007669"/>
    <property type="project" value="InterPro"/>
</dbReference>
<dbReference type="GO" id="GO:0022857">
    <property type="term" value="F:transmembrane transporter activity"/>
    <property type="evidence" value="ECO:0007669"/>
    <property type="project" value="TreeGrafter"/>
</dbReference>
<feature type="domain" description="ABC transporter" evidence="4">
    <location>
        <begin position="2"/>
        <end position="237"/>
    </location>
</feature>
<evidence type="ECO:0000256" key="1">
    <source>
        <dbReference type="ARBA" id="ARBA00022448"/>
    </source>
</evidence>
<dbReference type="InterPro" id="IPR027417">
    <property type="entry name" value="P-loop_NTPase"/>
</dbReference>
<organism evidence="5 6">
    <name type="scientific">Candidatus Kaiserbacteria bacterium RIFCSPHIGHO2_02_FULL_49_16</name>
    <dbReference type="NCBI Taxonomy" id="1798490"/>
    <lineage>
        <taxon>Bacteria</taxon>
        <taxon>Candidatus Kaiseribacteriota</taxon>
    </lineage>
</organism>
<dbReference type="PANTHER" id="PTHR24220">
    <property type="entry name" value="IMPORT ATP-BINDING PROTEIN"/>
    <property type="match status" value="1"/>
</dbReference>
<dbReference type="AlphaFoldDB" id="A0A1F6D9J5"/>
<keyword evidence="1" id="KW-0813">Transport</keyword>
<name>A0A1F6D9J5_9BACT</name>
<dbReference type="CDD" id="cd03255">
    <property type="entry name" value="ABC_MJ0796_LolCDE_FtsE"/>
    <property type="match status" value="1"/>
</dbReference>
<dbReference type="InterPro" id="IPR003439">
    <property type="entry name" value="ABC_transporter-like_ATP-bd"/>
</dbReference>
<evidence type="ECO:0000256" key="3">
    <source>
        <dbReference type="ARBA" id="ARBA00022840"/>
    </source>
</evidence>
<evidence type="ECO:0000313" key="5">
    <source>
        <dbReference type="EMBL" id="OGG58108.1"/>
    </source>
</evidence>
<dbReference type="Pfam" id="PF00005">
    <property type="entry name" value="ABC_tran"/>
    <property type="match status" value="1"/>
</dbReference>
<sequence>MMEVKNLEKTYQDEDVALVTRVLNGLNLKINRGEFVAVMGPSGSGKSTLLHILGFLDPPTGGEYLFDNKLSSDYSEDEVARVRNKKLGFVFQSFNLLPRTTVLENVKLPLQYSDVREELWDEMARKAIESVGLTQRLDFEPSQLSGGEKQRVAIARALVNNPDVIFADEPTGNLDSKSGELVMEIIQKLHFEMGHTVILITHETYTAEYAERIIKLRDGEIESDTKVEKRRIGGKFVK</sequence>
<accession>A0A1F6D9J5</accession>